<protein>
    <submittedName>
        <fullName evidence="1">Uncharacterized protein</fullName>
    </submittedName>
</protein>
<dbReference type="Proteomes" id="UP000018143">
    <property type="component" value="Unassembled WGS sequence"/>
</dbReference>
<reference evidence="1 2" key="1">
    <citation type="journal article" date="2013" name="Genome Announc.">
        <title>Draft Genome Sequence of Helicobacter fennelliae Strain MRY12-0050, Isolated from a Bacteremia Patient.</title>
        <authorList>
            <person name="Rimbara E."/>
            <person name="Matsui M."/>
            <person name="Mori S."/>
            <person name="Suzuki S."/>
            <person name="Suzuki M."/>
            <person name="Kim H."/>
            <person name="Sekizuka T."/>
            <person name="Kuroda M."/>
            <person name="Shibayama K."/>
        </authorList>
    </citation>
    <scope>NUCLEOTIDE SEQUENCE [LARGE SCALE GENOMIC DNA]</scope>
    <source>
        <strain evidence="1 2">MRY12-0050</strain>
    </source>
</reference>
<comment type="caution">
    <text evidence="1">The sequence shown here is derived from an EMBL/GenBank/DDBJ whole genome shotgun (WGS) entry which is preliminary data.</text>
</comment>
<name>T1DWC3_9HELI</name>
<dbReference type="AlphaFoldDB" id="T1DWC3"/>
<keyword evidence="2" id="KW-1185">Reference proteome</keyword>
<organism evidence="1 2">
    <name type="scientific">Helicobacter fennelliae MRY12-0050</name>
    <dbReference type="NCBI Taxonomy" id="1325130"/>
    <lineage>
        <taxon>Bacteria</taxon>
        <taxon>Pseudomonadati</taxon>
        <taxon>Campylobacterota</taxon>
        <taxon>Epsilonproteobacteria</taxon>
        <taxon>Campylobacterales</taxon>
        <taxon>Helicobacteraceae</taxon>
        <taxon>Helicobacter</taxon>
    </lineage>
</organism>
<dbReference type="EMBL" id="BASD01000018">
    <property type="protein sequence ID" value="GAD19302.1"/>
    <property type="molecule type" value="Genomic_DNA"/>
</dbReference>
<accession>T1DWC3</accession>
<sequence length="37" mass="4034">MRSHISGSLKFLACKSAINAYVTPFCVFACLKISTQP</sequence>
<gene>
    <name evidence="1" type="ORF">HFN_0433</name>
</gene>
<proteinExistence type="predicted"/>
<evidence type="ECO:0000313" key="2">
    <source>
        <dbReference type="Proteomes" id="UP000018143"/>
    </source>
</evidence>
<evidence type="ECO:0000313" key="1">
    <source>
        <dbReference type="EMBL" id="GAD19302.1"/>
    </source>
</evidence>
<dbReference type="STRING" id="1325130.HFN_0433"/>